<dbReference type="Gene3D" id="1.10.3630.10">
    <property type="entry name" value="yeast vps74-n-term truncation variant domain like"/>
    <property type="match status" value="1"/>
</dbReference>
<proteinExistence type="predicted"/>
<reference evidence="1" key="3">
    <citation type="journal article" date="2023" name="Microbiol. Resour. Announc.">
        <title>Draft Genome Sequence of Granulicatella sp. Strain S8, Isolated from a Marine Fish, Seriola quinqueradiata.</title>
        <authorList>
            <person name="Lee M."/>
            <person name="Farooq A."/>
            <person name="Jeong J.B."/>
            <person name="Jung M.Y."/>
        </authorList>
    </citation>
    <scope>NUCLEOTIDE SEQUENCE</scope>
    <source>
        <strain evidence="1">S8</strain>
    </source>
</reference>
<dbReference type="EMBL" id="JANHNZ010000001">
    <property type="protein sequence ID" value="MCQ9209203.1"/>
    <property type="molecule type" value="Genomic_DNA"/>
</dbReference>
<keyword evidence="2" id="KW-1185">Reference proteome</keyword>
<dbReference type="RefSeq" id="WP_256944309.1">
    <property type="nucleotide sequence ID" value="NZ_JANHNZ010000001.1"/>
</dbReference>
<name>A0ABT1WKY3_9LACT</name>
<sequence>MNLGISQKYFIVALPKKGQFSVSNTKAPVGVGLLVAGLIDLQMGGVIQIENKKITVISGLTDELKYLKPLYDVLKTKEKMSIMNLTNIYVTSILKNPFSLYQTSIFDSLQNTDTVLVDHNGKWQSSDRAKEQIISDIRSSFLIDTQKEDEQIIILTTILDPVKVLKLYFSKEEIKVIRQRIKEIGESDSKNIVKEMLASIDGFSVAMLVPFL</sequence>
<dbReference type="InterPro" id="IPR038261">
    <property type="entry name" value="GPP34-like_sf"/>
</dbReference>
<dbReference type="Proteomes" id="UP001059480">
    <property type="component" value="Unassembled WGS sequence"/>
</dbReference>
<organism evidence="1 2">
    <name type="scientific">Granulicatella seriolae</name>
    <dbReference type="NCBI Taxonomy" id="2967226"/>
    <lineage>
        <taxon>Bacteria</taxon>
        <taxon>Bacillati</taxon>
        <taxon>Bacillota</taxon>
        <taxon>Bacilli</taxon>
        <taxon>Lactobacillales</taxon>
        <taxon>Carnobacteriaceae</taxon>
        <taxon>Granulicatella</taxon>
    </lineage>
</organism>
<reference evidence="1" key="2">
    <citation type="journal article" date="2023" name="Curr. Microbiol.">
        <title>Granulicatella seriolae sp. nov., a Novel Facultative Anaerobe Isolated from Yellowtail Marine Fish.</title>
        <authorList>
            <person name="Lee M."/>
            <person name="Choi Y.J."/>
            <person name="Farooq A."/>
            <person name="Jeong J.B."/>
            <person name="Jung M.Y."/>
        </authorList>
    </citation>
    <scope>NUCLEOTIDE SEQUENCE</scope>
    <source>
        <strain evidence="1">S8</strain>
    </source>
</reference>
<evidence type="ECO:0000313" key="2">
    <source>
        <dbReference type="Proteomes" id="UP001059480"/>
    </source>
</evidence>
<gene>
    <name evidence="1" type="ORF">NPA36_01305</name>
</gene>
<evidence type="ECO:0000313" key="1">
    <source>
        <dbReference type="EMBL" id="MCQ9209203.1"/>
    </source>
</evidence>
<comment type="caution">
    <text evidence="1">The sequence shown here is derived from an EMBL/GenBank/DDBJ whole genome shotgun (WGS) entry which is preliminary data.</text>
</comment>
<accession>A0ABT1WKY3</accession>
<reference evidence="1" key="1">
    <citation type="submission" date="2022-07" db="EMBL/GenBank/DDBJ databases">
        <authorList>
            <person name="Jung M.-Y."/>
            <person name="Lee M."/>
        </authorList>
    </citation>
    <scope>NUCLEOTIDE SEQUENCE</scope>
    <source>
        <strain evidence="1">S8</strain>
    </source>
</reference>
<protein>
    <submittedName>
        <fullName evidence="1">GPP34 family phosphoprotein</fullName>
    </submittedName>
</protein>